<comment type="function">
    <text evidence="1 9">May be involved in recombinational repair of damaged DNA.</text>
</comment>
<dbReference type="PANTHER" id="PTHR11059">
    <property type="entry name" value="DNA REPAIR PROTEIN RECN"/>
    <property type="match status" value="1"/>
</dbReference>
<dbReference type="PIRSF" id="PIRSF003128">
    <property type="entry name" value="RecN"/>
    <property type="match status" value="1"/>
</dbReference>
<dbReference type="EMBL" id="MWWQ01000006">
    <property type="protein sequence ID" value="OZG52029.1"/>
    <property type="molecule type" value="Genomic_DNA"/>
</dbReference>
<evidence type="ECO:0000313" key="12">
    <source>
        <dbReference type="Proteomes" id="UP000216454"/>
    </source>
</evidence>
<dbReference type="CDD" id="cd03241">
    <property type="entry name" value="ABC_RecN"/>
    <property type="match status" value="1"/>
</dbReference>
<comment type="caution">
    <text evidence="11">The sequence shown here is derived from an EMBL/GenBank/DDBJ whole genome shotgun (WGS) entry which is preliminary data.</text>
</comment>
<dbReference type="OrthoDB" id="9806954at2"/>
<keyword evidence="5 9" id="KW-0227">DNA damage</keyword>
<protein>
    <recommendedName>
        <fullName evidence="3 9">DNA repair protein RecN</fullName>
    </recommendedName>
    <alternativeName>
        <fullName evidence="8 9">Recombination protein N</fullName>
    </alternativeName>
</protein>
<name>A0A261EYT2_9BIFI</name>
<dbReference type="Gene3D" id="3.40.50.300">
    <property type="entry name" value="P-loop containing nucleotide triphosphate hydrolases"/>
    <property type="match status" value="2"/>
</dbReference>
<reference evidence="11 12" key="1">
    <citation type="journal article" date="2017" name="BMC Genomics">
        <title>Comparative genomic and phylogenomic analyses of the Bifidobacteriaceae family.</title>
        <authorList>
            <person name="Lugli G.A."/>
            <person name="Milani C."/>
            <person name="Turroni F."/>
            <person name="Duranti S."/>
            <person name="Mancabelli L."/>
            <person name="Mangifesta M."/>
            <person name="Ferrario C."/>
            <person name="Modesto M."/>
            <person name="Mattarelli P."/>
            <person name="Jiri K."/>
            <person name="van Sinderen D."/>
            <person name="Ventura M."/>
        </authorList>
    </citation>
    <scope>NUCLEOTIDE SEQUENCE [LARGE SCALE GENOMIC DNA]</scope>
    <source>
        <strain evidence="11 12">DSM 24744</strain>
    </source>
</reference>
<evidence type="ECO:0000256" key="8">
    <source>
        <dbReference type="ARBA" id="ARBA00033408"/>
    </source>
</evidence>
<dbReference type="SUPFAM" id="SSF52540">
    <property type="entry name" value="P-loop containing nucleoside triphosphate hydrolases"/>
    <property type="match status" value="1"/>
</dbReference>
<dbReference type="GO" id="GO:0043590">
    <property type="term" value="C:bacterial nucleoid"/>
    <property type="evidence" value="ECO:0007669"/>
    <property type="project" value="TreeGrafter"/>
</dbReference>
<evidence type="ECO:0000256" key="4">
    <source>
        <dbReference type="ARBA" id="ARBA00022741"/>
    </source>
</evidence>
<gene>
    <name evidence="11" type="ORF">PSSU_0812</name>
</gene>
<evidence type="ECO:0000256" key="7">
    <source>
        <dbReference type="ARBA" id="ARBA00023204"/>
    </source>
</evidence>
<dbReference type="RefSeq" id="WP_094691146.1">
    <property type="nucleotide sequence ID" value="NZ_MWWQ01000006.1"/>
</dbReference>
<evidence type="ECO:0000256" key="2">
    <source>
        <dbReference type="ARBA" id="ARBA00009441"/>
    </source>
</evidence>
<accession>A0A261EYT2</accession>
<evidence type="ECO:0000256" key="1">
    <source>
        <dbReference type="ARBA" id="ARBA00003618"/>
    </source>
</evidence>
<dbReference type="GO" id="GO:0009432">
    <property type="term" value="P:SOS response"/>
    <property type="evidence" value="ECO:0007669"/>
    <property type="project" value="TreeGrafter"/>
</dbReference>
<evidence type="ECO:0000259" key="10">
    <source>
        <dbReference type="Pfam" id="PF02463"/>
    </source>
</evidence>
<sequence>MLEELEIRNLGPIRHALVTPAAGMTAITGETGAGKSMLLNALRLVSGGAARSEAVSAGADATWAQAVFTVLDNPAARAIAQDAGCDVQDGELFISRSVPASGRSRCVLSGHGVPRSVLSALAGELITIHGQADQLRIASAARQREFLDAYAGDGEQLAAYEQAWDAYRTAQDRLDAVGNQQAQARARADYLRESIARIDGVAPVDGEYDQLRQQRDRLEHAADIARGIGVALSALDPSQLVDATDASGAQEALRQAVDALRAVRGVDVFDDIISRLESTAAEVDDIVFQLSSMVDDDGEEADLDAINSRIHDLEDLMSRWGPSLADVIEWRRTAGLELEDLDDSPERIKRLEADRDEALQATHDAADALHDVRQEQARHLTEQVNGELSSLAMPDARFEAEVKACEELAAHGGDAVEFLFTPFPGAGRLPLGKSASGGELSRLMLSMELAAADARAERGQGAGKGTKGTNGTEQALPTFVFDEVDAGVGGKSAAELGKRLARLAQGAQVIVVTHLAQVASWASAQYVVAKSKDADGQVTTGVAKVTGDDRVREIARMLSGSESAASLKHAKELLKSSEL</sequence>
<evidence type="ECO:0000256" key="6">
    <source>
        <dbReference type="ARBA" id="ARBA00022840"/>
    </source>
</evidence>
<dbReference type="GO" id="GO:0006281">
    <property type="term" value="P:DNA repair"/>
    <property type="evidence" value="ECO:0007669"/>
    <property type="project" value="UniProtKB-KW"/>
</dbReference>
<comment type="similarity">
    <text evidence="2 9">Belongs to the RecN family.</text>
</comment>
<keyword evidence="6" id="KW-0067">ATP-binding</keyword>
<feature type="domain" description="RecF/RecN/SMC N-terminal" evidence="10">
    <location>
        <begin position="2"/>
        <end position="532"/>
    </location>
</feature>
<evidence type="ECO:0000256" key="3">
    <source>
        <dbReference type="ARBA" id="ARBA00021315"/>
    </source>
</evidence>
<dbReference type="GO" id="GO:0005524">
    <property type="term" value="F:ATP binding"/>
    <property type="evidence" value="ECO:0007669"/>
    <property type="project" value="UniProtKB-KW"/>
</dbReference>
<dbReference type="GO" id="GO:0006310">
    <property type="term" value="P:DNA recombination"/>
    <property type="evidence" value="ECO:0007669"/>
    <property type="project" value="InterPro"/>
</dbReference>
<dbReference type="InterPro" id="IPR003395">
    <property type="entry name" value="RecF/RecN/SMC_N"/>
</dbReference>
<dbReference type="Proteomes" id="UP000216454">
    <property type="component" value="Unassembled WGS sequence"/>
</dbReference>
<organism evidence="11 12">
    <name type="scientific">Pseudoscardovia suis</name>
    <dbReference type="NCBI Taxonomy" id="987063"/>
    <lineage>
        <taxon>Bacteria</taxon>
        <taxon>Bacillati</taxon>
        <taxon>Actinomycetota</taxon>
        <taxon>Actinomycetes</taxon>
        <taxon>Bifidobacteriales</taxon>
        <taxon>Bifidobacteriaceae</taxon>
        <taxon>Pseudoscardovia</taxon>
    </lineage>
</organism>
<dbReference type="NCBIfam" id="TIGR00634">
    <property type="entry name" value="recN"/>
    <property type="match status" value="1"/>
</dbReference>
<evidence type="ECO:0000256" key="9">
    <source>
        <dbReference type="PIRNR" id="PIRNR003128"/>
    </source>
</evidence>
<evidence type="ECO:0000256" key="5">
    <source>
        <dbReference type="ARBA" id="ARBA00022763"/>
    </source>
</evidence>
<keyword evidence="7 9" id="KW-0234">DNA repair</keyword>
<keyword evidence="4" id="KW-0547">Nucleotide-binding</keyword>
<keyword evidence="12" id="KW-1185">Reference proteome</keyword>
<dbReference type="InterPro" id="IPR004604">
    <property type="entry name" value="DNA_recomb/repair_RecN"/>
</dbReference>
<dbReference type="Pfam" id="PF02463">
    <property type="entry name" value="SMC_N"/>
    <property type="match status" value="1"/>
</dbReference>
<proteinExistence type="inferred from homology"/>
<dbReference type="InterPro" id="IPR027417">
    <property type="entry name" value="P-loop_NTPase"/>
</dbReference>
<dbReference type="AlphaFoldDB" id="A0A261EYT2"/>
<evidence type="ECO:0000313" key="11">
    <source>
        <dbReference type="EMBL" id="OZG52029.1"/>
    </source>
</evidence>
<dbReference type="PANTHER" id="PTHR11059:SF0">
    <property type="entry name" value="DNA REPAIR PROTEIN RECN"/>
    <property type="match status" value="1"/>
</dbReference>